<evidence type="ECO:0000313" key="2">
    <source>
        <dbReference type="EMBL" id="GDZ83141.1"/>
    </source>
</evidence>
<evidence type="ECO:0000256" key="1">
    <source>
        <dbReference type="SAM" id="MobiDB-lite"/>
    </source>
</evidence>
<proteinExistence type="predicted"/>
<sequence>MDSKQAKKTLSNMQRAAKTYGAKTERMSREEYNGAVHQDERRKEHYFIHHILNGR</sequence>
<feature type="region of interest" description="Disordered" evidence="1">
    <location>
        <begin position="1"/>
        <end position="38"/>
    </location>
</feature>
<dbReference type="EMBL" id="BJJW01000002">
    <property type="protein sequence ID" value="GDZ83141.1"/>
    <property type="molecule type" value="Genomic_DNA"/>
</dbReference>
<name>A0A5A5TXA7_LEUCI</name>
<protein>
    <submittedName>
        <fullName evidence="2">Uncharacterized protein</fullName>
    </submittedName>
</protein>
<gene>
    <name evidence="2" type="ORF">LCIT_03830</name>
</gene>
<feature type="compositionally biased region" description="Basic and acidic residues" evidence="1">
    <location>
        <begin position="23"/>
        <end position="38"/>
    </location>
</feature>
<dbReference type="RefSeq" id="WP_187764934.1">
    <property type="nucleotide sequence ID" value="NZ_BJJW01000002.1"/>
</dbReference>
<dbReference type="AlphaFoldDB" id="A0A5A5TXA7"/>
<accession>A0A5A5TXA7</accession>
<evidence type="ECO:0000313" key="3">
    <source>
        <dbReference type="Proteomes" id="UP000323274"/>
    </source>
</evidence>
<comment type="caution">
    <text evidence="2">The sequence shown here is derived from an EMBL/GenBank/DDBJ whole genome shotgun (WGS) entry which is preliminary data.</text>
</comment>
<dbReference type="Proteomes" id="UP000323274">
    <property type="component" value="Unassembled WGS sequence"/>
</dbReference>
<organism evidence="2 3">
    <name type="scientific">Leuconostoc citreum</name>
    <dbReference type="NCBI Taxonomy" id="33964"/>
    <lineage>
        <taxon>Bacteria</taxon>
        <taxon>Bacillati</taxon>
        <taxon>Bacillota</taxon>
        <taxon>Bacilli</taxon>
        <taxon>Lactobacillales</taxon>
        <taxon>Lactobacillaceae</taxon>
        <taxon>Leuconostoc</taxon>
    </lineage>
</organism>
<reference evidence="2 3" key="1">
    <citation type="submission" date="2019-04" db="EMBL/GenBank/DDBJ databases">
        <title>A pseudo-fructophilic Leuconostoc citreum strain F192-5 isolated from peel of satsuma mandarin: the first report for isolation and characterization of strain-dependent fructophilic-like characteristics.</title>
        <authorList>
            <person name="Maeno S."/>
            <person name="Tanizawa Y."/>
            <person name="Kajikawa A."/>
            <person name="Kanesaki Y."/>
            <person name="Kubota E."/>
            <person name="Arita M."/>
            <person name="Leon D."/>
            <person name="Endo A."/>
        </authorList>
    </citation>
    <scope>NUCLEOTIDE SEQUENCE [LARGE SCALE GENOMIC DNA]</scope>
    <source>
        <strain evidence="2 3">F192-5</strain>
    </source>
</reference>